<dbReference type="PANTHER" id="PTHR43317">
    <property type="entry name" value="THERMOSPERMINE SYNTHASE ACAULIS5"/>
    <property type="match status" value="1"/>
</dbReference>
<protein>
    <recommendedName>
        <fullName evidence="2">Methyltransferase domain-containing protein</fullName>
    </recommendedName>
</protein>
<name>A0A1T2L5N7_9GAMM</name>
<proteinExistence type="predicted"/>
<feature type="domain" description="Methyltransferase" evidence="2">
    <location>
        <begin position="3"/>
        <end position="72"/>
    </location>
</feature>
<dbReference type="EMBL" id="MPRL01000026">
    <property type="protein sequence ID" value="OOZ40393.1"/>
    <property type="molecule type" value="Genomic_DNA"/>
</dbReference>
<evidence type="ECO:0000259" key="2">
    <source>
        <dbReference type="Pfam" id="PF13649"/>
    </source>
</evidence>
<comment type="caution">
    <text evidence="3">The sequence shown here is derived from an EMBL/GenBank/DDBJ whole genome shotgun (WGS) entry which is preliminary data.</text>
</comment>
<dbReference type="SUPFAM" id="SSF53335">
    <property type="entry name" value="S-adenosyl-L-methionine-dependent methyltransferases"/>
    <property type="match status" value="1"/>
</dbReference>
<dbReference type="CDD" id="cd02440">
    <property type="entry name" value="AdoMet_MTases"/>
    <property type="match status" value="1"/>
</dbReference>
<gene>
    <name evidence="3" type="ORF">BOW53_07945</name>
</gene>
<sequence>MLLLGVGGGSVIRLLHHYLQPESVVGVELNPIHLQVARDFFEAEQPGVTLVEGDARAWVESYRGEPFDMVIDDLFGDTDGEAERAITASGVWMGSLARLLTPEGALVINFGSREELRGSGYFTNQRVTRRFNAVHELTLPLFENAIGVFLGEALQPSELHTSLQELSGVGALYVDGRPKYRLRRIE</sequence>
<reference evidence="3 4" key="1">
    <citation type="submission" date="2016-11" db="EMBL/GenBank/DDBJ databases">
        <title>Mixed transmission modes and dynamic genome evolution in an obligate animal-bacterial symbiosis.</title>
        <authorList>
            <person name="Russell S.L."/>
            <person name="Corbett-Detig R.B."/>
            <person name="Cavanaugh C.M."/>
        </authorList>
    </citation>
    <scope>NUCLEOTIDE SEQUENCE [LARGE SCALE GENOMIC DNA]</scope>
    <source>
        <strain evidence="3">Sveles-Q1</strain>
    </source>
</reference>
<organism evidence="3 4">
    <name type="scientific">Solemya pervernicosa gill symbiont</name>
    <dbReference type="NCBI Taxonomy" id="642797"/>
    <lineage>
        <taxon>Bacteria</taxon>
        <taxon>Pseudomonadati</taxon>
        <taxon>Pseudomonadota</taxon>
        <taxon>Gammaproteobacteria</taxon>
        <taxon>sulfur-oxidizing symbionts</taxon>
    </lineage>
</organism>
<dbReference type="InterPro" id="IPR041698">
    <property type="entry name" value="Methyltransf_25"/>
</dbReference>
<evidence type="ECO:0000313" key="3">
    <source>
        <dbReference type="EMBL" id="OOZ40393.1"/>
    </source>
</evidence>
<evidence type="ECO:0000313" key="4">
    <source>
        <dbReference type="Proteomes" id="UP000191110"/>
    </source>
</evidence>
<evidence type="ECO:0000256" key="1">
    <source>
        <dbReference type="ARBA" id="ARBA00023115"/>
    </source>
</evidence>
<dbReference type="AlphaFoldDB" id="A0A1T2L5N7"/>
<keyword evidence="1" id="KW-0620">Polyamine biosynthesis</keyword>
<dbReference type="PANTHER" id="PTHR43317:SF1">
    <property type="entry name" value="THERMOSPERMINE SYNTHASE ACAULIS5"/>
    <property type="match status" value="1"/>
</dbReference>
<dbReference type="InterPro" id="IPR029063">
    <property type="entry name" value="SAM-dependent_MTases_sf"/>
</dbReference>
<keyword evidence="4" id="KW-1185">Reference proteome</keyword>
<dbReference type="Gene3D" id="3.40.50.150">
    <property type="entry name" value="Vaccinia Virus protein VP39"/>
    <property type="match status" value="1"/>
</dbReference>
<dbReference type="Pfam" id="PF13649">
    <property type="entry name" value="Methyltransf_25"/>
    <property type="match status" value="1"/>
</dbReference>
<dbReference type="GO" id="GO:0006596">
    <property type="term" value="P:polyamine biosynthetic process"/>
    <property type="evidence" value="ECO:0007669"/>
    <property type="project" value="UniProtKB-KW"/>
</dbReference>
<dbReference type="Proteomes" id="UP000191110">
    <property type="component" value="Unassembled WGS sequence"/>
</dbReference>
<accession>A0A1T2L5N7</accession>